<organism evidence="2 3">
    <name type="scientific">Saccharothrix variisporea</name>
    <dbReference type="NCBI Taxonomy" id="543527"/>
    <lineage>
        <taxon>Bacteria</taxon>
        <taxon>Bacillati</taxon>
        <taxon>Actinomycetota</taxon>
        <taxon>Actinomycetes</taxon>
        <taxon>Pseudonocardiales</taxon>
        <taxon>Pseudonocardiaceae</taxon>
        <taxon>Saccharothrix</taxon>
    </lineage>
</organism>
<keyword evidence="1" id="KW-1133">Transmembrane helix</keyword>
<dbReference type="AlphaFoldDB" id="A0A495XNW3"/>
<keyword evidence="1" id="KW-0812">Transmembrane</keyword>
<gene>
    <name evidence="2" type="ORF">DFJ66_8270</name>
</gene>
<name>A0A495XNW3_9PSEU</name>
<feature type="transmembrane region" description="Helical" evidence="1">
    <location>
        <begin position="12"/>
        <end position="34"/>
    </location>
</feature>
<dbReference type="EMBL" id="RBXR01000001">
    <property type="protein sequence ID" value="RKT74895.1"/>
    <property type="molecule type" value="Genomic_DNA"/>
</dbReference>
<protein>
    <submittedName>
        <fullName evidence="2">Uncharacterized protein</fullName>
    </submittedName>
</protein>
<keyword evidence="1" id="KW-0472">Membrane</keyword>
<dbReference type="Proteomes" id="UP000272729">
    <property type="component" value="Unassembled WGS sequence"/>
</dbReference>
<accession>A0A495XNW3</accession>
<evidence type="ECO:0000313" key="2">
    <source>
        <dbReference type="EMBL" id="RKT74895.1"/>
    </source>
</evidence>
<evidence type="ECO:0000313" key="3">
    <source>
        <dbReference type="Proteomes" id="UP000272729"/>
    </source>
</evidence>
<reference evidence="2 3" key="1">
    <citation type="submission" date="2018-10" db="EMBL/GenBank/DDBJ databases">
        <title>Sequencing the genomes of 1000 actinobacteria strains.</title>
        <authorList>
            <person name="Klenk H.-P."/>
        </authorList>
    </citation>
    <scope>NUCLEOTIDE SEQUENCE [LARGE SCALE GENOMIC DNA]</scope>
    <source>
        <strain evidence="2 3">DSM 43911</strain>
    </source>
</reference>
<evidence type="ECO:0000256" key="1">
    <source>
        <dbReference type="SAM" id="Phobius"/>
    </source>
</evidence>
<dbReference type="RefSeq" id="WP_397556322.1">
    <property type="nucleotide sequence ID" value="NZ_JBIUBA010000025.1"/>
</dbReference>
<comment type="caution">
    <text evidence="2">The sequence shown here is derived from an EMBL/GenBank/DDBJ whole genome shotgun (WGS) entry which is preliminary data.</text>
</comment>
<proteinExistence type="predicted"/>
<sequence>MHWYTGFGWGGMLVMTLTTLAITAAVVVLAVAALRPRFRPHDDAAHVLDLRLARGEIDEAEYGRLRRALTDPR</sequence>
<keyword evidence="3" id="KW-1185">Reference proteome</keyword>